<reference evidence="1 2" key="1">
    <citation type="submission" date="2014-01" db="EMBL/GenBank/DDBJ databases">
        <title>Sulfitobacter donghicola JCM 14565 Genome Sequencing.</title>
        <authorList>
            <person name="Lai Q."/>
            <person name="Hong Z."/>
        </authorList>
    </citation>
    <scope>NUCLEOTIDE SEQUENCE [LARGE SCALE GENOMIC DNA]</scope>
    <source>
        <strain evidence="1 2">JCM 14565</strain>
    </source>
</reference>
<comment type="caution">
    <text evidence="1">The sequence shown here is derived from an EMBL/GenBank/DDBJ whole genome shotgun (WGS) entry which is preliminary data.</text>
</comment>
<proteinExistence type="predicted"/>
<evidence type="ECO:0000313" key="2">
    <source>
        <dbReference type="Proteomes" id="UP000027734"/>
    </source>
</evidence>
<accession>A0A073IMY3</accession>
<protein>
    <submittedName>
        <fullName evidence="1">Uncharacterized protein</fullName>
    </submittedName>
</protein>
<name>A0A073IMY3_9RHOB</name>
<dbReference type="AlphaFoldDB" id="A0A073IMY3"/>
<keyword evidence="2" id="KW-1185">Reference proteome</keyword>
<evidence type="ECO:0000313" key="1">
    <source>
        <dbReference type="EMBL" id="KEJ91069.1"/>
    </source>
</evidence>
<dbReference type="STRING" id="1300350.Z948_1773"/>
<dbReference type="Proteomes" id="UP000027734">
    <property type="component" value="Unassembled WGS sequence"/>
</dbReference>
<dbReference type="eggNOG" id="ENOG503047R">
    <property type="taxonomic scope" value="Bacteria"/>
</dbReference>
<sequence length="992" mass="114165">MGIPAVGVKKDRKMESDIGIGIAPTKKAKNLLRGLLDRKIQEDRPGVFPSVISKIYKSKDTEAIRWSDFQLRYNNQYSHVQIPRDFPHSPDPFRETILLKMTNPTVRARTIVDRGNRNASKVVRSFKKLKDINRAIADHNHTQILANMTEYLDEFGFSHILLRKAAFIASTTNEKDRSEEFKSLIDRLEFSKRDVIRPSLLDAYNRKRQYLGVVSNIMNISGQSERSSFRKAISKFTVRPICYSEREFSETLEAFSNYSLVDALHFLSLHIETQTDLNIWPELSRIWSDLDDEVRDVMFCDLVNQETLQPFYADTDEEGEKTDISSYRHLSAFLECQSHVKLRAVGDFYFAYKPETSSEPSFVGMLREERYGQAISWQGLTCKETTKGTLLVGQASGSLSTLERTLAMAIFFARQPLPESTGADEILCLMNETTFADRVISKRVLNQLYDQARASGDQLFQIIPLCLLAVDPQNTRDEFRLRRVLQDYVRENFASDYVSFIDDVHEQAPQVGIYLYQVSTDEFLLQFYHLFDESSQAVECRAKLHELMYKHYGDRRFQDLADSLRLSAKISKAREELDDSRIYVDLTRFGNWLKDHQLERMLTLIRSGALQKDTLESLNISTINSSQGNESEFMKILGECYREFCENRIFGIASFLGRRIRHGTLRGTLLQDFERSVDERFPQFFRTEPCREYFDQWKDDFERYIKKIGSDYFHIRSQQKTKGMINPEITEGRKFGYLKAGANSILDAFEDYEDPEYFIRIISETCWQIATTDLQNAQQVIASCKATRRIVSIPEPAKAGLGPNHVEFIKHMNAKLDEKFGLIASWFNRPRITVPSVDLPTLLRVVQSEVSEEFNSYEGATTDESQTRIELTGSSYHIVYDFLFVTLKNAAEHGKPGGNVSIDVSAAFQDAMVTQLVLKISSEYKEQEDASTVNEQVNLCRLDALDLAYVEEGKSGLRKIKRLERDWNEVSEVSIDAAEDGFHVTMTLDLIR</sequence>
<gene>
    <name evidence="1" type="ORF">DSW25_02435</name>
</gene>
<organism evidence="1 2">
    <name type="scientific">Sulfitobacter donghicola DSW-25 = KCTC 12864 = JCM 14565</name>
    <dbReference type="NCBI Taxonomy" id="1300350"/>
    <lineage>
        <taxon>Bacteria</taxon>
        <taxon>Pseudomonadati</taxon>
        <taxon>Pseudomonadota</taxon>
        <taxon>Alphaproteobacteria</taxon>
        <taxon>Rhodobacterales</taxon>
        <taxon>Roseobacteraceae</taxon>
        <taxon>Sulfitobacter</taxon>
    </lineage>
</organism>
<dbReference type="EMBL" id="JAMC01000001">
    <property type="protein sequence ID" value="KEJ91069.1"/>
    <property type="molecule type" value="Genomic_DNA"/>
</dbReference>